<dbReference type="RefSeq" id="WP_164353939.1">
    <property type="nucleotide sequence ID" value="NZ_JAABNT010000006.1"/>
</dbReference>
<evidence type="ECO:0000313" key="6">
    <source>
        <dbReference type="EMBL" id="NEK23015.1"/>
    </source>
</evidence>
<sequence length="68" mass="7378">MFDDPLFTIVLLAVLAVVVVLMIGLGGFAGGGAFNKKHSNRLMRYRIIAQFIAVVLIVGFVWLRGGTN</sequence>
<evidence type="ECO:0000256" key="3">
    <source>
        <dbReference type="ARBA" id="ARBA00023136"/>
    </source>
</evidence>
<keyword evidence="7" id="KW-1185">Reference proteome</keyword>
<evidence type="ECO:0000259" key="5">
    <source>
        <dbReference type="PROSITE" id="PS51503"/>
    </source>
</evidence>
<feature type="transmembrane region" description="Helical" evidence="4">
    <location>
        <begin position="45"/>
        <end position="63"/>
    </location>
</feature>
<dbReference type="Proteomes" id="UP000468591">
    <property type="component" value="Unassembled WGS sequence"/>
</dbReference>
<comment type="caution">
    <text evidence="6">The sequence shown here is derived from an EMBL/GenBank/DDBJ whole genome shotgun (WGS) entry which is preliminary data.</text>
</comment>
<proteinExistence type="predicted"/>
<evidence type="ECO:0000256" key="4">
    <source>
        <dbReference type="SAM" id="Phobius"/>
    </source>
</evidence>
<feature type="transmembrane region" description="Helical" evidence="4">
    <location>
        <begin position="6"/>
        <end position="33"/>
    </location>
</feature>
<dbReference type="EMBL" id="JAABNT010000006">
    <property type="protein sequence ID" value="NEK23015.1"/>
    <property type="molecule type" value="Genomic_DNA"/>
</dbReference>
<evidence type="ECO:0000256" key="2">
    <source>
        <dbReference type="ARBA" id="ARBA00022989"/>
    </source>
</evidence>
<keyword evidence="3 4" id="KW-0472">Membrane</keyword>
<feature type="domain" description="HIG1" evidence="5">
    <location>
        <begin position="1"/>
        <end position="68"/>
    </location>
</feature>
<dbReference type="Pfam" id="PF04588">
    <property type="entry name" value="HIG_1_N"/>
    <property type="match status" value="1"/>
</dbReference>
<reference evidence="6 7" key="1">
    <citation type="submission" date="2020-01" db="EMBL/GenBank/DDBJ databases">
        <title>Sulfitobacter sediminilitoris sp. nov., isolated from a tidal flat.</title>
        <authorList>
            <person name="Park S."/>
            <person name="Yoon J.-H."/>
        </authorList>
    </citation>
    <scope>NUCLEOTIDE SEQUENCE [LARGE SCALE GENOMIC DNA]</scope>
    <source>
        <strain evidence="6 7">JBTF-M27</strain>
    </source>
</reference>
<organism evidence="6 7">
    <name type="scientific">Sulfitobacter sediminilitoris</name>
    <dbReference type="NCBI Taxonomy" id="2698830"/>
    <lineage>
        <taxon>Bacteria</taxon>
        <taxon>Pseudomonadati</taxon>
        <taxon>Pseudomonadota</taxon>
        <taxon>Alphaproteobacteria</taxon>
        <taxon>Rhodobacterales</taxon>
        <taxon>Roseobacteraceae</taxon>
        <taxon>Sulfitobacter</taxon>
    </lineage>
</organism>
<dbReference type="NCBIfam" id="NF033233">
    <property type="entry name" value="twin_helix"/>
    <property type="match status" value="1"/>
</dbReference>
<keyword evidence="2 4" id="KW-1133">Transmembrane helix</keyword>
<dbReference type="PROSITE" id="PS51503">
    <property type="entry name" value="HIG1"/>
    <property type="match status" value="1"/>
</dbReference>
<dbReference type="InterPro" id="IPR007667">
    <property type="entry name" value="Hypoxia_induced_domain"/>
</dbReference>
<gene>
    <name evidence="6" type="ORF">GV827_11440</name>
</gene>
<evidence type="ECO:0000256" key="1">
    <source>
        <dbReference type="ARBA" id="ARBA00022692"/>
    </source>
</evidence>
<keyword evidence="1 4" id="KW-0812">Transmembrane</keyword>
<dbReference type="AlphaFoldDB" id="A0A6P0CD16"/>
<accession>A0A6P0CD16</accession>
<name>A0A6P0CD16_9RHOB</name>
<evidence type="ECO:0000313" key="7">
    <source>
        <dbReference type="Proteomes" id="UP000468591"/>
    </source>
</evidence>
<protein>
    <submittedName>
        <fullName evidence="6">Twin transmembrane helix small protein</fullName>
    </submittedName>
</protein>